<dbReference type="PANTHER" id="PTHR30344">
    <property type="entry name" value="6-PHOSPHOGLUCONOLACTONASE-RELATED"/>
    <property type="match status" value="1"/>
</dbReference>
<dbReference type="RefSeq" id="WP_189462165.1">
    <property type="nucleotide sequence ID" value="NZ_BMYO01000010.1"/>
</dbReference>
<dbReference type="Pfam" id="PF10282">
    <property type="entry name" value="Lactonase"/>
    <property type="match status" value="1"/>
</dbReference>
<evidence type="ECO:0000313" key="3">
    <source>
        <dbReference type="EMBL" id="GHD68556.1"/>
    </source>
</evidence>
<proteinExistence type="inferred from homology"/>
<dbReference type="InterPro" id="IPR019405">
    <property type="entry name" value="Lactonase_7-beta_prop"/>
</dbReference>
<accession>A0ABQ3H5U2</accession>
<dbReference type="PANTHER" id="PTHR30344:SF1">
    <property type="entry name" value="6-PHOSPHOGLUCONOLACTONASE"/>
    <property type="match status" value="1"/>
</dbReference>
<gene>
    <name evidence="3" type="ORF">GCM10007350_34140</name>
</gene>
<keyword evidence="2" id="KW-0313">Glucose metabolism</keyword>
<keyword evidence="4" id="KW-1185">Reference proteome</keyword>
<dbReference type="InterPro" id="IPR015943">
    <property type="entry name" value="WD40/YVTN_repeat-like_dom_sf"/>
</dbReference>
<evidence type="ECO:0000256" key="2">
    <source>
        <dbReference type="ARBA" id="ARBA00022526"/>
    </source>
</evidence>
<dbReference type="EMBL" id="BMYO01000010">
    <property type="protein sequence ID" value="GHD68556.1"/>
    <property type="molecule type" value="Genomic_DNA"/>
</dbReference>
<keyword evidence="2" id="KW-0119">Carbohydrate metabolism</keyword>
<name>A0ABQ3H5U2_9NEIS</name>
<reference evidence="4" key="1">
    <citation type="journal article" date="2019" name="Int. J. Syst. Evol. Microbiol.">
        <title>The Global Catalogue of Microorganisms (GCM) 10K type strain sequencing project: providing services to taxonomists for standard genome sequencing and annotation.</title>
        <authorList>
            <consortium name="The Broad Institute Genomics Platform"/>
            <consortium name="The Broad Institute Genome Sequencing Center for Infectious Disease"/>
            <person name="Wu L."/>
            <person name="Ma J."/>
        </authorList>
    </citation>
    <scope>NUCLEOTIDE SEQUENCE [LARGE SCALE GENOMIC DNA]</scope>
    <source>
        <strain evidence="4">KCTC 23701</strain>
    </source>
</reference>
<comment type="similarity">
    <text evidence="1">Belongs to the cycloisomerase 2 family.</text>
</comment>
<evidence type="ECO:0000256" key="1">
    <source>
        <dbReference type="ARBA" id="ARBA00005564"/>
    </source>
</evidence>
<protein>
    <submittedName>
        <fullName evidence="3">3-carboxymuconate cyclase</fullName>
    </submittedName>
</protein>
<dbReference type="Gene3D" id="2.130.10.10">
    <property type="entry name" value="YVTN repeat-like/Quinoprotein amine dehydrogenase"/>
    <property type="match status" value="1"/>
</dbReference>
<organism evidence="3 4">
    <name type="scientific">Jeongeupia chitinilytica</name>
    <dbReference type="NCBI Taxonomy" id="1041641"/>
    <lineage>
        <taxon>Bacteria</taxon>
        <taxon>Pseudomonadati</taxon>
        <taxon>Pseudomonadota</taxon>
        <taxon>Betaproteobacteria</taxon>
        <taxon>Neisseriales</taxon>
        <taxon>Chitinibacteraceae</taxon>
        <taxon>Jeongeupia</taxon>
    </lineage>
</organism>
<evidence type="ECO:0000313" key="4">
    <source>
        <dbReference type="Proteomes" id="UP000604737"/>
    </source>
</evidence>
<dbReference type="InterPro" id="IPR050282">
    <property type="entry name" value="Cycloisomerase_2"/>
</dbReference>
<comment type="caution">
    <text evidence="3">The sequence shown here is derived from an EMBL/GenBank/DDBJ whole genome shotgun (WGS) entry which is preliminary data.</text>
</comment>
<dbReference type="Proteomes" id="UP000604737">
    <property type="component" value="Unassembled WGS sequence"/>
</dbReference>
<dbReference type="InterPro" id="IPR011048">
    <property type="entry name" value="Haem_d1_sf"/>
</dbReference>
<sequence>MTGSSRVYVGCYGDAEQATIHAFDFDAEAGALLPLQTLAGIANASYLLPDGDMLYAVSETAEGEVCTLAVDPSGRLSLLNRVGSGGDSPCYLSRTGPADGGALLVANYFGRNAALLPLSVDGRVQAVASEVRHQGASGVNAERQDAPHLHSITPSPDGRYALALDLGRDEIAVYRIDGTSLVPHGTAATAPGDGPRHLVFDRAGRFAYVVGELTSTVLVYTWHDGVLEHRQTVSSLPAGFAGDNTGAELQLSPDGDFLYASNRGHDSIAVFRVNDGLLEAAGHASCGGQMPRNFALSPCGRWLLVANQASGSLVLFVRDAASGALTRSGTTVAIDRPVCVKFA</sequence>
<dbReference type="SUPFAM" id="SSF51004">
    <property type="entry name" value="C-terminal (heme d1) domain of cytochrome cd1-nitrite reductase"/>
    <property type="match status" value="1"/>
</dbReference>